<accession>A0A1X7EX65</accession>
<keyword evidence="5" id="KW-1185">Reference proteome</keyword>
<gene>
    <name evidence="4" type="ORF">SAMN06295933_3409</name>
</gene>
<dbReference type="AlphaFoldDB" id="A0A1X7EX65"/>
<dbReference type="Proteomes" id="UP000192906">
    <property type="component" value="Unassembled WGS sequence"/>
</dbReference>
<dbReference type="Pfam" id="PF00440">
    <property type="entry name" value="TetR_N"/>
    <property type="match status" value="1"/>
</dbReference>
<evidence type="ECO:0000256" key="2">
    <source>
        <dbReference type="PROSITE-ProRule" id="PRU00335"/>
    </source>
</evidence>
<dbReference type="PROSITE" id="PS50977">
    <property type="entry name" value="HTH_TETR_2"/>
    <property type="match status" value="1"/>
</dbReference>
<dbReference type="Pfam" id="PF09209">
    <property type="entry name" value="CecR_C"/>
    <property type="match status" value="1"/>
</dbReference>
<dbReference type="InterPro" id="IPR001647">
    <property type="entry name" value="HTH_TetR"/>
</dbReference>
<dbReference type="InterPro" id="IPR036271">
    <property type="entry name" value="Tet_transcr_reg_TetR-rel_C_sf"/>
</dbReference>
<dbReference type="STRING" id="1519643.SAMN06295933_3409"/>
<name>A0A1X7EX65_9BACT</name>
<organism evidence="4 5">
    <name type="scientific">Desulfovibrio gilichinskyi</name>
    <dbReference type="NCBI Taxonomy" id="1519643"/>
    <lineage>
        <taxon>Bacteria</taxon>
        <taxon>Pseudomonadati</taxon>
        <taxon>Thermodesulfobacteriota</taxon>
        <taxon>Desulfovibrionia</taxon>
        <taxon>Desulfovibrionales</taxon>
        <taxon>Desulfovibrionaceae</taxon>
        <taxon>Desulfovibrio</taxon>
    </lineage>
</organism>
<evidence type="ECO:0000256" key="1">
    <source>
        <dbReference type="ARBA" id="ARBA00023125"/>
    </source>
</evidence>
<dbReference type="InterPro" id="IPR015292">
    <property type="entry name" value="Tscrpt_reg_YbiH_C"/>
</dbReference>
<feature type="domain" description="HTH tetR-type" evidence="3">
    <location>
        <begin position="16"/>
        <end position="76"/>
    </location>
</feature>
<reference evidence="5" key="1">
    <citation type="submission" date="2017-04" db="EMBL/GenBank/DDBJ databases">
        <authorList>
            <person name="Varghese N."/>
            <person name="Submissions S."/>
        </authorList>
    </citation>
    <scope>NUCLEOTIDE SEQUENCE [LARGE SCALE GENOMIC DNA]</scope>
    <source>
        <strain evidence="5">K3S</strain>
    </source>
</reference>
<feature type="DNA-binding region" description="H-T-H motif" evidence="2">
    <location>
        <begin position="39"/>
        <end position="58"/>
    </location>
</feature>
<dbReference type="EMBL" id="FWZU01000007">
    <property type="protein sequence ID" value="SMF41387.1"/>
    <property type="molecule type" value="Genomic_DNA"/>
</dbReference>
<evidence type="ECO:0000313" key="5">
    <source>
        <dbReference type="Proteomes" id="UP000192906"/>
    </source>
</evidence>
<sequence length="224" mass="25274">MTNISKKQNSKMGRGEDTRQRLIQVGARLFALNGFRGVSMRILAVEAQINLATVGYHFGGKLGLYEAVLRHTVNRTHEVFPAIDEVRSQIAMLELGQLKKSDLITWFFTKFIRGIVGDTENVWIALIIIRELAAPSELYYLLEEGLFSPSFLSLTELLTAVMGSDVSEEERIIVGNALMGMALHFVNRKAFVFRIGWDEYTPENIEKIIEILCRRAVAFVCCGE</sequence>
<dbReference type="Gene3D" id="1.10.357.10">
    <property type="entry name" value="Tetracycline Repressor, domain 2"/>
    <property type="match status" value="1"/>
</dbReference>
<keyword evidence="1 2" id="KW-0238">DNA-binding</keyword>
<protein>
    <submittedName>
        <fullName evidence="4">Transcriptional regulator, TetR family</fullName>
    </submittedName>
</protein>
<dbReference type="SUPFAM" id="SSF48498">
    <property type="entry name" value="Tetracyclin repressor-like, C-terminal domain"/>
    <property type="match status" value="1"/>
</dbReference>
<dbReference type="SUPFAM" id="SSF46689">
    <property type="entry name" value="Homeodomain-like"/>
    <property type="match status" value="1"/>
</dbReference>
<evidence type="ECO:0000259" key="3">
    <source>
        <dbReference type="PROSITE" id="PS50977"/>
    </source>
</evidence>
<dbReference type="RefSeq" id="WP_085104439.1">
    <property type="nucleotide sequence ID" value="NZ_FWZU01000007.1"/>
</dbReference>
<dbReference type="Gene3D" id="1.10.10.60">
    <property type="entry name" value="Homeodomain-like"/>
    <property type="match status" value="1"/>
</dbReference>
<dbReference type="InterPro" id="IPR009057">
    <property type="entry name" value="Homeodomain-like_sf"/>
</dbReference>
<evidence type="ECO:0000313" key="4">
    <source>
        <dbReference type="EMBL" id="SMF41387.1"/>
    </source>
</evidence>
<dbReference type="GO" id="GO:0003677">
    <property type="term" value="F:DNA binding"/>
    <property type="evidence" value="ECO:0007669"/>
    <property type="project" value="UniProtKB-UniRule"/>
</dbReference>
<proteinExistence type="predicted"/>